<evidence type="ECO:0000313" key="3">
    <source>
        <dbReference type="Proteomes" id="UP000298030"/>
    </source>
</evidence>
<protein>
    <submittedName>
        <fullName evidence="2">Uncharacterized protein</fullName>
    </submittedName>
</protein>
<keyword evidence="3" id="KW-1185">Reference proteome</keyword>
<feature type="signal peptide" evidence="1">
    <location>
        <begin position="1"/>
        <end position="18"/>
    </location>
</feature>
<accession>A0A4Y7TZ44</accession>
<comment type="caution">
    <text evidence="2">The sequence shown here is derived from an EMBL/GenBank/DDBJ whole genome shotgun (WGS) entry which is preliminary data.</text>
</comment>
<dbReference type="AlphaFoldDB" id="A0A4Y7TZ44"/>
<evidence type="ECO:0000256" key="1">
    <source>
        <dbReference type="SAM" id="SignalP"/>
    </source>
</evidence>
<dbReference type="SUPFAM" id="SSF81383">
    <property type="entry name" value="F-box domain"/>
    <property type="match status" value="1"/>
</dbReference>
<gene>
    <name evidence="2" type="ORF">FA13DRAFT_412859</name>
</gene>
<dbReference type="STRING" id="71717.A0A4Y7TZ44"/>
<name>A0A4Y7TZ44_COPMI</name>
<dbReference type="Proteomes" id="UP000298030">
    <property type="component" value="Unassembled WGS sequence"/>
</dbReference>
<evidence type="ECO:0000313" key="2">
    <source>
        <dbReference type="EMBL" id="TEB38849.1"/>
    </source>
</evidence>
<proteinExistence type="predicted"/>
<feature type="chain" id="PRO_5021371613" evidence="1">
    <location>
        <begin position="19"/>
        <end position="253"/>
    </location>
</feature>
<organism evidence="2 3">
    <name type="scientific">Coprinellus micaceus</name>
    <name type="common">Glistening ink-cap mushroom</name>
    <name type="synonym">Coprinus micaceus</name>
    <dbReference type="NCBI Taxonomy" id="71717"/>
    <lineage>
        <taxon>Eukaryota</taxon>
        <taxon>Fungi</taxon>
        <taxon>Dikarya</taxon>
        <taxon>Basidiomycota</taxon>
        <taxon>Agaricomycotina</taxon>
        <taxon>Agaricomycetes</taxon>
        <taxon>Agaricomycetidae</taxon>
        <taxon>Agaricales</taxon>
        <taxon>Agaricineae</taxon>
        <taxon>Psathyrellaceae</taxon>
        <taxon>Coprinellus</taxon>
    </lineage>
</organism>
<dbReference type="OrthoDB" id="3219396at2759"/>
<dbReference type="InterPro" id="IPR036047">
    <property type="entry name" value="F-box-like_dom_sf"/>
</dbReference>
<keyword evidence="1" id="KW-0732">Signal</keyword>
<reference evidence="2 3" key="1">
    <citation type="journal article" date="2019" name="Nat. Ecol. Evol.">
        <title>Megaphylogeny resolves global patterns of mushroom evolution.</title>
        <authorList>
            <person name="Varga T."/>
            <person name="Krizsan K."/>
            <person name="Foldi C."/>
            <person name="Dima B."/>
            <person name="Sanchez-Garcia M."/>
            <person name="Sanchez-Ramirez S."/>
            <person name="Szollosi G.J."/>
            <person name="Szarkandi J.G."/>
            <person name="Papp V."/>
            <person name="Albert L."/>
            <person name="Andreopoulos W."/>
            <person name="Angelini C."/>
            <person name="Antonin V."/>
            <person name="Barry K.W."/>
            <person name="Bougher N.L."/>
            <person name="Buchanan P."/>
            <person name="Buyck B."/>
            <person name="Bense V."/>
            <person name="Catcheside P."/>
            <person name="Chovatia M."/>
            <person name="Cooper J."/>
            <person name="Damon W."/>
            <person name="Desjardin D."/>
            <person name="Finy P."/>
            <person name="Geml J."/>
            <person name="Haridas S."/>
            <person name="Hughes K."/>
            <person name="Justo A."/>
            <person name="Karasinski D."/>
            <person name="Kautmanova I."/>
            <person name="Kiss B."/>
            <person name="Kocsube S."/>
            <person name="Kotiranta H."/>
            <person name="LaButti K.M."/>
            <person name="Lechner B.E."/>
            <person name="Liimatainen K."/>
            <person name="Lipzen A."/>
            <person name="Lukacs Z."/>
            <person name="Mihaltcheva S."/>
            <person name="Morgado L.N."/>
            <person name="Niskanen T."/>
            <person name="Noordeloos M.E."/>
            <person name="Ohm R.A."/>
            <person name="Ortiz-Santana B."/>
            <person name="Ovrebo C."/>
            <person name="Racz N."/>
            <person name="Riley R."/>
            <person name="Savchenko A."/>
            <person name="Shiryaev A."/>
            <person name="Soop K."/>
            <person name="Spirin V."/>
            <person name="Szebenyi C."/>
            <person name="Tomsovsky M."/>
            <person name="Tulloss R.E."/>
            <person name="Uehling J."/>
            <person name="Grigoriev I.V."/>
            <person name="Vagvolgyi C."/>
            <person name="Papp T."/>
            <person name="Martin F.M."/>
            <person name="Miettinen O."/>
            <person name="Hibbett D.S."/>
            <person name="Nagy L.G."/>
        </authorList>
    </citation>
    <scope>NUCLEOTIDE SEQUENCE [LARGE SCALE GENOMIC DNA]</scope>
    <source>
        <strain evidence="2 3">FP101781</strain>
    </source>
</reference>
<sequence length="253" mass="28282">MAPNLFCFSAEVILYILSFLDLPDLEALAKASPQLAALTSDPILHRYRLRVVSPSRVKHCLFGTGPHGSALRPTVGDLVQRGVIRGLGIERRWRMGTYFYTLNSIVQYENSMALSRRHAGHVLTVQLRRRLTEASSPTSGGPLNPLLSAHVLPHVECSNTSLARSLMPTVHKLKWSIQRDNLAKLVKARFYNKAGLFGSWVEKDGRGVVKEDEKVRLAICPGIRKRVGFFEALETRHRTAWEKDGGSYVPLIS</sequence>
<dbReference type="EMBL" id="QPFP01000002">
    <property type="protein sequence ID" value="TEB38849.1"/>
    <property type="molecule type" value="Genomic_DNA"/>
</dbReference>